<dbReference type="InterPro" id="IPR016092">
    <property type="entry name" value="ATAP"/>
</dbReference>
<dbReference type="GO" id="GO:0005829">
    <property type="term" value="C:cytosol"/>
    <property type="evidence" value="ECO:0007669"/>
    <property type="project" value="TreeGrafter"/>
</dbReference>
<dbReference type="Pfam" id="PF01521">
    <property type="entry name" value="Fe-S_biosyn"/>
    <property type="match status" value="1"/>
</dbReference>
<dbReference type="OrthoDB" id="9801228at2"/>
<evidence type="ECO:0000313" key="4">
    <source>
        <dbReference type="Proteomes" id="UP000298773"/>
    </source>
</evidence>
<comment type="similarity">
    <text evidence="1">Belongs to the HesB/IscA family.</text>
</comment>
<dbReference type="PANTHER" id="PTHR10072">
    <property type="entry name" value="IRON-SULFUR CLUSTER ASSEMBLY PROTEIN"/>
    <property type="match status" value="1"/>
</dbReference>
<feature type="domain" description="Core" evidence="2">
    <location>
        <begin position="20"/>
        <end position="125"/>
    </location>
</feature>
<organism evidence="3 4">
    <name type="scientific">Buchnera aphidicola</name>
    <name type="common">Hyadaphis tataricae</name>
    <dbReference type="NCBI Taxonomy" id="1241859"/>
    <lineage>
        <taxon>Bacteria</taxon>
        <taxon>Pseudomonadati</taxon>
        <taxon>Pseudomonadota</taxon>
        <taxon>Gammaproteobacteria</taxon>
        <taxon>Enterobacterales</taxon>
        <taxon>Erwiniaceae</taxon>
        <taxon>Buchnera</taxon>
    </lineage>
</organism>
<protein>
    <submittedName>
        <fullName evidence="3">Iron-sulfur cluster assembly accessory protein</fullName>
    </submittedName>
</protein>
<reference evidence="3 4" key="1">
    <citation type="submission" date="2018-12" db="EMBL/GenBank/DDBJ databases">
        <authorList>
            <person name="Chong R.A."/>
        </authorList>
    </citation>
    <scope>NUCLEOTIDE SEQUENCE [LARGE SCALE GENOMIC DNA]</scope>
    <source>
        <strain evidence="3 4">Hta</strain>
    </source>
</reference>
<dbReference type="NCBIfam" id="TIGR00049">
    <property type="entry name" value="iron-sulfur cluster assembly accessory protein"/>
    <property type="match status" value="1"/>
</dbReference>
<proteinExistence type="inferred from homology"/>
<dbReference type="AlphaFoldDB" id="A0A4D6Y503"/>
<dbReference type="RefSeq" id="WP_158356409.1">
    <property type="nucleotide sequence ID" value="NZ_CP034873.1"/>
</dbReference>
<accession>A0A4D6Y503</accession>
<dbReference type="InterPro" id="IPR000361">
    <property type="entry name" value="ATAP_core_dom"/>
</dbReference>
<name>A0A4D6Y503_9GAMM</name>
<dbReference type="GO" id="GO:0051537">
    <property type="term" value="F:2 iron, 2 sulfur cluster binding"/>
    <property type="evidence" value="ECO:0007669"/>
    <property type="project" value="TreeGrafter"/>
</dbReference>
<evidence type="ECO:0000259" key="2">
    <source>
        <dbReference type="Pfam" id="PF01521"/>
    </source>
</evidence>
<dbReference type="PROSITE" id="PS01152">
    <property type="entry name" value="HESB"/>
    <property type="match status" value="1"/>
</dbReference>
<dbReference type="PANTHER" id="PTHR10072:SF47">
    <property type="entry name" value="PROTEIN SUFA"/>
    <property type="match status" value="1"/>
</dbReference>
<evidence type="ECO:0000256" key="1">
    <source>
        <dbReference type="ARBA" id="ARBA00006718"/>
    </source>
</evidence>
<dbReference type="InterPro" id="IPR017870">
    <property type="entry name" value="FeS_cluster_insertion_CS"/>
</dbReference>
<dbReference type="SUPFAM" id="SSF89360">
    <property type="entry name" value="HesB-like domain"/>
    <property type="match status" value="1"/>
</dbReference>
<dbReference type="Proteomes" id="UP000298773">
    <property type="component" value="Chromosome"/>
</dbReference>
<evidence type="ECO:0000313" key="3">
    <source>
        <dbReference type="EMBL" id="QCI21438.1"/>
    </source>
</evidence>
<sequence length="145" mass="16856">MKKKIVDHYIINKNKWKDFSITEDAIKQILFLIKSNPDNKGIKLGIKKSGCAGFRYNMALITHAEFQEKYKKKMNTFVYKNIVICISSEEIPFLSGIKIDFVQNNINKIFKFYNPKLKNFCGCGDSFAIDNNDITNIADNDFFYL</sequence>
<gene>
    <name evidence="3" type="ORF">D9V69_00595</name>
</gene>
<dbReference type="EMBL" id="CP034873">
    <property type="protein sequence ID" value="QCI21438.1"/>
    <property type="molecule type" value="Genomic_DNA"/>
</dbReference>
<dbReference type="InterPro" id="IPR050322">
    <property type="entry name" value="Fe-S_cluster_asmbl/transfer"/>
</dbReference>
<dbReference type="GO" id="GO:0016226">
    <property type="term" value="P:iron-sulfur cluster assembly"/>
    <property type="evidence" value="ECO:0007669"/>
    <property type="project" value="InterPro"/>
</dbReference>
<dbReference type="Gene3D" id="2.60.300.12">
    <property type="entry name" value="HesB-like domain"/>
    <property type="match status" value="1"/>
</dbReference>
<dbReference type="InterPro" id="IPR035903">
    <property type="entry name" value="HesB-like_dom_sf"/>
</dbReference>
<reference evidence="3 4" key="2">
    <citation type="submission" date="2019-05" db="EMBL/GenBank/DDBJ databases">
        <title>Genome evolution of the obligate endosymbiont Buchnera aphidicola.</title>
        <authorList>
            <person name="Moran N.A."/>
        </authorList>
    </citation>
    <scope>NUCLEOTIDE SEQUENCE [LARGE SCALE GENOMIC DNA]</scope>
    <source>
        <strain evidence="3 4">Hta</strain>
    </source>
</reference>